<dbReference type="InParanoid" id="A7F4B7"/>
<dbReference type="RefSeq" id="XP_001586455.1">
    <property type="nucleotide sequence ID" value="XM_001586405.1"/>
</dbReference>
<dbReference type="KEGG" id="ssl:SS1G_12441"/>
<keyword evidence="2" id="KW-1185">Reference proteome</keyword>
<protein>
    <submittedName>
        <fullName evidence="1">Uncharacterized protein</fullName>
    </submittedName>
</protein>
<reference evidence="2" key="1">
    <citation type="journal article" date="2011" name="PLoS Genet.">
        <title>Genomic analysis of the necrotrophic fungal pathogens Sclerotinia sclerotiorum and Botrytis cinerea.</title>
        <authorList>
            <person name="Amselem J."/>
            <person name="Cuomo C.A."/>
            <person name="van Kan J.A."/>
            <person name="Viaud M."/>
            <person name="Benito E.P."/>
            <person name="Couloux A."/>
            <person name="Coutinho P.M."/>
            <person name="de Vries R.P."/>
            <person name="Dyer P.S."/>
            <person name="Fillinger S."/>
            <person name="Fournier E."/>
            <person name="Gout L."/>
            <person name="Hahn M."/>
            <person name="Kohn L."/>
            <person name="Lapalu N."/>
            <person name="Plummer K.M."/>
            <person name="Pradier J.M."/>
            <person name="Quevillon E."/>
            <person name="Sharon A."/>
            <person name="Simon A."/>
            <person name="ten Have A."/>
            <person name="Tudzynski B."/>
            <person name="Tudzynski P."/>
            <person name="Wincker P."/>
            <person name="Andrew M."/>
            <person name="Anthouard V."/>
            <person name="Beever R.E."/>
            <person name="Beffa R."/>
            <person name="Benoit I."/>
            <person name="Bouzid O."/>
            <person name="Brault B."/>
            <person name="Chen Z."/>
            <person name="Choquer M."/>
            <person name="Collemare J."/>
            <person name="Cotton P."/>
            <person name="Danchin E.G."/>
            <person name="Da Silva C."/>
            <person name="Gautier A."/>
            <person name="Giraud C."/>
            <person name="Giraud T."/>
            <person name="Gonzalez C."/>
            <person name="Grossetete S."/>
            <person name="Guldener U."/>
            <person name="Henrissat B."/>
            <person name="Howlett B.J."/>
            <person name="Kodira C."/>
            <person name="Kretschmer M."/>
            <person name="Lappartient A."/>
            <person name="Leroch M."/>
            <person name="Levis C."/>
            <person name="Mauceli E."/>
            <person name="Neuveglise C."/>
            <person name="Oeser B."/>
            <person name="Pearson M."/>
            <person name="Poulain J."/>
            <person name="Poussereau N."/>
            <person name="Quesneville H."/>
            <person name="Rascle C."/>
            <person name="Schumacher J."/>
            <person name="Segurens B."/>
            <person name="Sexton A."/>
            <person name="Silva E."/>
            <person name="Sirven C."/>
            <person name="Soanes D.M."/>
            <person name="Talbot N.J."/>
            <person name="Templeton M."/>
            <person name="Yandava C."/>
            <person name="Yarden O."/>
            <person name="Zeng Q."/>
            <person name="Rollins J.A."/>
            <person name="Lebrun M.H."/>
            <person name="Dickman M."/>
        </authorList>
    </citation>
    <scope>NUCLEOTIDE SEQUENCE [LARGE SCALE GENOMIC DNA]</scope>
    <source>
        <strain evidence="2">ATCC 18683 / 1980 / Ss-1</strain>
    </source>
</reference>
<name>A7F4B7_SCLS1</name>
<dbReference type="AlphaFoldDB" id="A7F4B7"/>
<gene>
    <name evidence="1" type="ORF">SS1G_12441</name>
</gene>
<accession>A7F4B7</accession>
<organism evidence="1 2">
    <name type="scientific">Sclerotinia sclerotiorum (strain ATCC 18683 / 1980 / Ss-1)</name>
    <name type="common">White mold</name>
    <name type="synonym">Whetzelinia sclerotiorum</name>
    <dbReference type="NCBI Taxonomy" id="665079"/>
    <lineage>
        <taxon>Eukaryota</taxon>
        <taxon>Fungi</taxon>
        <taxon>Dikarya</taxon>
        <taxon>Ascomycota</taxon>
        <taxon>Pezizomycotina</taxon>
        <taxon>Leotiomycetes</taxon>
        <taxon>Helotiales</taxon>
        <taxon>Sclerotiniaceae</taxon>
        <taxon>Sclerotinia</taxon>
    </lineage>
</organism>
<dbReference type="HOGENOM" id="CLU_2980473_0_0_1"/>
<dbReference type="EMBL" id="CH476641">
    <property type="protein sequence ID" value="EDN97588.1"/>
    <property type="molecule type" value="Genomic_DNA"/>
</dbReference>
<evidence type="ECO:0000313" key="2">
    <source>
        <dbReference type="Proteomes" id="UP000001312"/>
    </source>
</evidence>
<sequence>MLHLEISSDDDQPVRFKRANLEAEAFESRRIMSSNNAIMTMKSSIPKLSQNRSKSIKI</sequence>
<evidence type="ECO:0000313" key="1">
    <source>
        <dbReference type="EMBL" id="EDN97588.1"/>
    </source>
</evidence>
<proteinExistence type="predicted"/>
<dbReference type="Proteomes" id="UP000001312">
    <property type="component" value="Unassembled WGS sequence"/>
</dbReference>
<dbReference type="GeneID" id="5482583"/>